<accession>A0AAU6SEF5</accession>
<dbReference type="PANTHER" id="PTHR46323:SF2">
    <property type="entry name" value="BETA-GALACTOSIDASE"/>
    <property type="match status" value="1"/>
</dbReference>
<comment type="catalytic activity">
    <reaction evidence="1">
        <text>Hydrolysis of terminal non-reducing beta-D-galactose residues in beta-D-galactosides.</text>
        <dbReference type="EC" id="3.2.1.23"/>
    </reaction>
</comment>
<keyword evidence="4" id="KW-0326">Glycosidase</keyword>
<dbReference type="GO" id="GO:0009341">
    <property type="term" value="C:beta-galactosidase complex"/>
    <property type="evidence" value="ECO:0007669"/>
    <property type="project" value="TreeGrafter"/>
</dbReference>
<dbReference type="GO" id="GO:0004565">
    <property type="term" value="F:beta-galactosidase activity"/>
    <property type="evidence" value="ECO:0007669"/>
    <property type="project" value="UniProtKB-EC"/>
</dbReference>
<dbReference type="PANTHER" id="PTHR46323">
    <property type="entry name" value="BETA-GALACTOSIDASE"/>
    <property type="match status" value="1"/>
</dbReference>
<dbReference type="AlphaFoldDB" id="A0AAU6SEF5"/>
<dbReference type="EC" id="3.2.1.23" evidence="2"/>
<evidence type="ECO:0000256" key="1">
    <source>
        <dbReference type="ARBA" id="ARBA00001412"/>
    </source>
</evidence>
<reference evidence="6" key="1">
    <citation type="submission" date="2024-04" db="EMBL/GenBank/DDBJ databases">
        <authorList>
            <person name="Roder T."/>
            <person name="Oberhansli S."/>
            <person name="Kreuzer M."/>
        </authorList>
    </citation>
    <scope>NUCLEOTIDE SEQUENCE</scope>
    <source>
        <strain evidence="6">LWS13-1.2</strain>
    </source>
</reference>
<proteinExistence type="predicted"/>
<dbReference type="InterPro" id="IPR050347">
    <property type="entry name" value="Bact_Beta-galactosidase"/>
</dbReference>
<feature type="region of interest" description="Disordered" evidence="5">
    <location>
        <begin position="65"/>
        <end position="107"/>
    </location>
</feature>
<evidence type="ECO:0000313" key="6">
    <source>
        <dbReference type="EMBL" id="WZO35256.1"/>
    </source>
</evidence>
<dbReference type="Gene3D" id="2.60.120.260">
    <property type="entry name" value="Galactose-binding domain-like"/>
    <property type="match status" value="1"/>
</dbReference>
<evidence type="ECO:0000256" key="5">
    <source>
        <dbReference type="SAM" id="MobiDB-lite"/>
    </source>
</evidence>
<organism evidence="6">
    <name type="scientific">Microbacterium sp. LWS13-1.2</name>
    <dbReference type="NCBI Taxonomy" id="3135264"/>
    <lineage>
        <taxon>Bacteria</taxon>
        <taxon>Bacillati</taxon>
        <taxon>Actinomycetota</taxon>
        <taxon>Actinomycetes</taxon>
        <taxon>Micrococcales</taxon>
        <taxon>Microbacteriaceae</taxon>
        <taxon>Microbacterium</taxon>
    </lineage>
</organism>
<protein>
    <recommendedName>
        <fullName evidence="2">beta-galactosidase</fullName>
        <ecNumber evidence="2">3.2.1.23</ecNumber>
    </recommendedName>
</protein>
<keyword evidence="3" id="KW-0378">Hydrolase</keyword>
<dbReference type="GO" id="GO:0005990">
    <property type="term" value="P:lactose catabolic process"/>
    <property type="evidence" value="ECO:0007669"/>
    <property type="project" value="TreeGrafter"/>
</dbReference>
<dbReference type="InterPro" id="IPR008979">
    <property type="entry name" value="Galactose-bd-like_sf"/>
</dbReference>
<evidence type="ECO:0000256" key="2">
    <source>
        <dbReference type="ARBA" id="ARBA00012756"/>
    </source>
</evidence>
<dbReference type="SUPFAM" id="SSF49785">
    <property type="entry name" value="Galactose-binding domain-like"/>
    <property type="match status" value="1"/>
</dbReference>
<evidence type="ECO:0000256" key="3">
    <source>
        <dbReference type="ARBA" id="ARBA00022801"/>
    </source>
</evidence>
<feature type="compositionally biased region" description="Basic and acidic residues" evidence="5">
    <location>
        <begin position="90"/>
        <end position="99"/>
    </location>
</feature>
<dbReference type="EMBL" id="CP151632">
    <property type="protein sequence ID" value="WZO35256.1"/>
    <property type="molecule type" value="Genomic_DNA"/>
</dbReference>
<name>A0AAU6SEF5_9MICO</name>
<gene>
    <name evidence="6" type="ORF">MRBLWS13_002952</name>
</gene>
<sequence>MTTPEWNDPAAYEWGTEPTHASLMPYETLDEAMRADRRDSPYRLSLDGEWKFHWSSNPASRLLDFAGEDVDGGGPSRPAAVGDRGPVTSDRCRQRDVRSRGRRPILR</sequence>
<evidence type="ECO:0000256" key="4">
    <source>
        <dbReference type="ARBA" id="ARBA00023295"/>
    </source>
</evidence>